<dbReference type="EMBL" id="ML987191">
    <property type="protein sequence ID" value="KAF2254063.1"/>
    <property type="molecule type" value="Genomic_DNA"/>
</dbReference>
<dbReference type="Proteomes" id="UP000800094">
    <property type="component" value="Unassembled WGS sequence"/>
</dbReference>
<reference evidence="2" key="1">
    <citation type="journal article" date="2020" name="Stud. Mycol.">
        <title>101 Dothideomycetes genomes: a test case for predicting lifestyles and emergence of pathogens.</title>
        <authorList>
            <person name="Haridas S."/>
            <person name="Albert R."/>
            <person name="Binder M."/>
            <person name="Bloem J."/>
            <person name="Labutti K."/>
            <person name="Salamov A."/>
            <person name="Andreopoulos B."/>
            <person name="Baker S."/>
            <person name="Barry K."/>
            <person name="Bills G."/>
            <person name="Bluhm B."/>
            <person name="Cannon C."/>
            <person name="Castanera R."/>
            <person name="Culley D."/>
            <person name="Daum C."/>
            <person name="Ezra D."/>
            <person name="Gonzalez J."/>
            <person name="Henrissat B."/>
            <person name="Kuo A."/>
            <person name="Liang C."/>
            <person name="Lipzen A."/>
            <person name="Lutzoni F."/>
            <person name="Magnuson J."/>
            <person name="Mondo S."/>
            <person name="Nolan M."/>
            <person name="Ohm R."/>
            <person name="Pangilinan J."/>
            <person name="Park H.-J."/>
            <person name="Ramirez L."/>
            <person name="Alfaro M."/>
            <person name="Sun H."/>
            <person name="Tritt A."/>
            <person name="Yoshinaga Y."/>
            <person name="Zwiers L.-H."/>
            <person name="Turgeon B."/>
            <person name="Goodwin S."/>
            <person name="Spatafora J."/>
            <person name="Crous P."/>
            <person name="Grigoriev I."/>
        </authorList>
    </citation>
    <scope>NUCLEOTIDE SEQUENCE</scope>
    <source>
        <strain evidence="2">CBS 122368</strain>
    </source>
</reference>
<evidence type="ECO:0000259" key="1">
    <source>
        <dbReference type="Pfam" id="PF06985"/>
    </source>
</evidence>
<dbReference type="AlphaFoldDB" id="A0A6A6IY02"/>
<organism evidence="2 3">
    <name type="scientific">Trematosphaeria pertusa</name>
    <dbReference type="NCBI Taxonomy" id="390896"/>
    <lineage>
        <taxon>Eukaryota</taxon>
        <taxon>Fungi</taxon>
        <taxon>Dikarya</taxon>
        <taxon>Ascomycota</taxon>
        <taxon>Pezizomycotina</taxon>
        <taxon>Dothideomycetes</taxon>
        <taxon>Pleosporomycetidae</taxon>
        <taxon>Pleosporales</taxon>
        <taxon>Massarineae</taxon>
        <taxon>Trematosphaeriaceae</taxon>
        <taxon>Trematosphaeria</taxon>
    </lineage>
</organism>
<dbReference type="OrthoDB" id="3486565at2759"/>
<sequence>MGPRKPWSVLQTSYPDMCESIDVFQPWLALHVAFSDLLDAAKLGCSFCSVIRDGILLFANGEDITNIGITQIIETRRESSLGQLQPVGVQCDTRAGRAFDLMFYTADANSANLWPHFPIRAHIPANSFSPESLSQACKWLDHCVQDHSSHRCPPAAGATLPTRVVHVGDALTDPFLYESATGEKGMWAALSYCWGKDRTMTTTTASISERQAGFPLNTLPKTIRDAILVARALSIPYVWIDSFCIVQDSPTDWEREAARMCYTYENALVTFAALQSPSSDTGLFLPSPYRRIVRLNAYIHGQITSVYVRKQSDNGILGFMHGHRQDSNPSIPGSGILETRGWTLQEITLSPRLLWFSSFELGWSCWSSTACECDPEQTSEFLNGSAHNLKISSSPLLNRTVVTDWIATWCNLVLEFTKRDLTVPTDRLPAMSGLASALQTHINSTYLAGLWEFDLPKQLLWASDWTAVGSDLPPPLLEDGYAPSWSWASVPGTVWFVNTVQRPRFSLVWQILSVRFRHLGQNPFGRGEGTVTVEGDVLQVRWADGQLLWDSQADDEGRVETVSFSGKDDVLMDPRSRTHDRGAMAHKRIYFLVAGVLMSNRKCAEPDFPLLCNGLLLEPVPGKHTFARLGFMEIHCDEPGTERSWAVWEKRCTRMRVDIV</sequence>
<keyword evidence="3" id="KW-1185">Reference proteome</keyword>
<dbReference type="InterPro" id="IPR010730">
    <property type="entry name" value="HET"/>
</dbReference>
<dbReference type="PANTHER" id="PTHR33112">
    <property type="entry name" value="DOMAIN PROTEIN, PUTATIVE-RELATED"/>
    <property type="match status" value="1"/>
</dbReference>
<name>A0A6A6IY02_9PLEO</name>
<gene>
    <name evidence="2" type="ORF">BU26DRAFT_516303</name>
</gene>
<dbReference type="Pfam" id="PF06985">
    <property type="entry name" value="HET"/>
    <property type="match status" value="1"/>
</dbReference>
<protein>
    <submittedName>
        <fullName evidence="2">HET-domain-containing protein</fullName>
    </submittedName>
</protein>
<dbReference type="RefSeq" id="XP_033689067.1">
    <property type="nucleotide sequence ID" value="XM_033828295.1"/>
</dbReference>
<dbReference type="PANTHER" id="PTHR33112:SF9">
    <property type="entry name" value="HETEROKARYON INCOMPATIBILITY DOMAIN-CONTAINING PROTEIN"/>
    <property type="match status" value="1"/>
</dbReference>
<feature type="domain" description="Heterokaryon incompatibility" evidence="1">
    <location>
        <begin position="187"/>
        <end position="346"/>
    </location>
</feature>
<evidence type="ECO:0000313" key="3">
    <source>
        <dbReference type="Proteomes" id="UP000800094"/>
    </source>
</evidence>
<proteinExistence type="predicted"/>
<dbReference type="GeneID" id="54581625"/>
<evidence type="ECO:0000313" key="2">
    <source>
        <dbReference type="EMBL" id="KAF2254063.1"/>
    </source>
</evidence>
<accession>A0A6A6IY02</accession>